<keyword evidence="6" id="KW-0547">Nucleotide-binding</keyword>
<keyword evidence="4 12" id="KW-0808">Transferase</keyword>
<dbReference type="GO" id="GO:0005524">
    <property type="term" value="F:ATP binding"/>
    <property type="evidence" value="ECO:0007669"/>
    <property type="project" value="UniProtKB-KW"/>
</dbReference>
<dbReference type="Gene3D" id="3.20.20.60">
    <property type="entry name" value="Phosphoenolpyruvate-binding domains"/>
    <property type="match status" value="1"/>
</dbReference>
<dbReference type="GO" id="GO:0004743">
    <property type="term" value="F:pyruvate kinase activity"/>
    <property type="evidence" value="ECO:0007669"/>
    <property type="project" value="UniProtKB-EC"/>
</dbReference>
<dbReference type="Gene3D" id="2.40.33.10">
    <property type="entry name" value="PK beta-barrel domain-like"/>
    <property type="match status" value="1"/>
</dbReference>
<keyword evidence="14" id="KW-0614">Plasmid</keyword>
<dbReference type="EMBL" id="CP026093">
    <property type="protein sequence ID" value="AYB58105.1"/>
    <property type="molecule type" value="Genomic_DNA"/>
</dbReference>
<evidence type="ECO:0000256" key="3">
    <source>
        <dbReference type="ARBA" id="ARBA00012142"/>
    </source>
</evidence>
<keyword evidence="9 12" id="KW-0460">Magnesium</keyword>
<dbReference type="FunFam" id="2.40.33.10:FF:000001">
    <property type="entry name" value="Pyruvate kinase"/>
    <property type="match status" value="1"/>
</dbReference>
<dbReference type="InterPro" id="IPR001697">
    <property type="entry name" value="Pyr_Knase"/>
</dbReference>
<dbReference type="PRINTS" id="PR01050">
    <property type="entry name" value="PYRUVTKNASE"/>
</dbReference>
<comment type="pathway">
    <text evidence="1 12">Carbohydrate degradation; glycolysis; pyruvate from D-glyceraldehyde 3-phosphate: step 5/5.</text>
</comment>
<evidence type="ECO:0000256" key="9">
    <source>
        <dbReference type="ARBA" id="ARBA00022842"/>
    </source>
</evidence>
<dbReference type="InterPro" id="IPR015793">
    <property type="entry name" value="Pyrv_Knase_brl"/>
</dbReference>
<dbReference type="EC" id="2.7.1.40" evidence="3 12"/>
<reference evidence="14" key="1">
    <citation type="submission" date="2018-01" db="EMBL/GenBank/DDBJ databases">
        <title>Complete Genome Sequence of three strains from Ralstonia solanacearum ecotype Moko sequevar IIA-53 from Brazil.</title>
        <authorList>
            <person name="Silva J.R."/>
            <person name="Albuquerque G.M.R."/>
            <person name="Pais A.K.L."/>
            <person name="Silva A.M.F."/>
            <person name="Boiteux M.E.N.F."/>
            <person name="Souza E.B."/>
            <person name="Mariano R.L.R."/>
        </authorList>
    </citation>
    <scope>NUCLEOTIDE SEQUENCE [LARGE SCALE GENOMIC DNA]</scope>
    <source>
        <strain evidence="14">SFC</strain>
        <plasmid evidence="14">unnamed</plasmid>
    </source>
</reference>
<comment type="similarity">
    <text evidence="2 12">Belongs to the pyruvate kinase family.</text>
</comment>
<dbReference type="InterPro" id="IPR015806">
    <property type="entry name" value="Pyrv_Knase_insert_dom_sf"/>
</dbReference>
<proteinExistence type="inferred from homology"/>
<feature type="domain" description="Pyruvate kinase barrel" evidence="13">
    <location>
        <begin position="18"/>
        <end position="221"/>
    </location>
</feature>
<accession>A0A809EAI1</accession>
<dbReference type="UniPathway" id="UPA00109">
    <property type="reaction ID" value="UER00188"/>
</dbReference>
<evidence type="ECO:0000256" key="6">
    <source>
        <dbReference type="ARBA" id="ARBA00022741"/>
    </source>
</evidence>
<evidence type="ECO:0000313" key="14">
    <source>
        <dbReference type="EMBL" id="AYB58105.1"/>
    </source>
</evidence>
<evidence type="ECO:0000256" key="2">
    <source>
        <dbReference type="ARBA" id="ARBA00008663"/>
    </source>
</evidence>
<dbReference type="SUPFAM" id="SSF51621">
    <property type="entry name" value="Phosphoenolpyruvate/pyruvate domain"/>
    <property type="match status" value="1"/>
</dbReference>
<dbReference type="AlphaFoldDB" id="A0A809EAI1"/>
<dbReference type="Pfam" id="PF00224">
    <property type="entry name" value="PK"/>
    <property type="match status" value="1"/>
</dbReference>
<dbReference type="InterPro" id="IPR040442">
    <property type="entry name" value="Pyrv_kinase-like_dom_sf"/>
</dbReference>
<evidence type="ECO:0000256" key="11">
    <source>
        <dbReference type="ARBA" id="ARBA00023317"/>
    </source>
</evidence>
<keyword evidence="11 14" id="KW-0670">Pyruvate</keyword>
<keyword evidence="5" id="KW-0479">Metal-binding</keyword>
<dbReference type="PANTHER" id="PTHR11817">
    <property type="entry name" value="PYRUVATE KINASE"/>
    <property type="match status" value="1"/>
</dbReference>
<gene>
    <name evidence="14" type="ORF">C2L97_19045</name>
</gene>
<sequence length="225" mass="24349">MNAINAAPHGNTPMRRLRNAKIVATLGPSSSEHRTIQALFEAGADVFRLNFSHGTHEDHRRRLDIVRAVERDSGRPIGVLIDLQGPKLRIGTFDGGRAELAPQARFRLDLDAARPGSTERVSLPHPEIFAALQAGAELMLDDGRVRLRVDRCGSDFAETTVLDGGVLSDRKGVNVPGVVLPLSALTDKDRRDLEFGLGLGVDWVALSFVQRPEDIADIKGIGAAP</sequence>
<dbReference type="SUPFAM" id="SSF50800">
    <property type="entry name" value="PK beta-barrel domain-like"/>
    <property type="match status" value="1"/>
</dbReference>
<geneLocation type="plasmid" evidence="14">
    <name>unnamed</name>
</geneLocation>
<dbReference type="InterPro" id="IPR011037">
    <property type="entry name" value="Pyrv_Knase-like_insert_dom_sf"/>
</dbReference>
<evidence type="ECO:0000256" key="10">
    <source>
        <dbReference type="ARBA" id="ARBA00023152"/>
    </source>
</evidence>
<keyword evidence="8" id="KW-0067">ATP-binding</keyword>
<protein>
    <recommendedName>
        <fullName evidence="3 12">Pyruvate kinase</fullName>
        <ecNumber evidence="3 12">2.7.1.40</ecNumber>
    </recommendedName>
</protein>
<evidence type="ECO:0000256" key="1">
    <source>
        <dbReference type="ARBA" id="ARBA00004997"/>
    </source>
</evidence>
<keyword evidence="7 12" id="KW-0418">Kinase</keyword>
<evidence type="ECO:0000256" key="12">
    <source>
        <dbReference type="RuleBase" id="RU000504"/>
    </source>
</evidence>
<evidence type="ECO:0000256" key="5">
    <source>
        <dbReference type="ARBA" id="ARBA00022723"/>
    </source>
</evidence>
<dbReference type="GO" id="GO:0030955">
    <property type="term" value="F:potassium ion binding"/>
    <property type="evidence" value="ECO:0007669"/>
    <property type="project" value="InterPro"/>
</dbReference>
<evidence type="ECO:0000256" key="4">
    <source>
        <dbReference type="ARBA" id="ARBA00022679"/>
    </source>
</evidence>
<dbReference type="GO" id="GO:0016301">
    <property type="term" value="F:kinase activity"/>
    <property type="evidence" value="ECO:0007669"/>
    <property type="project" value="UniProtKB-KW"/>
</dbReference>
<name>A0A809EAI1_RALSL</name>
<dbReference type="InterPro" id="IPR015813">
    <property type="entry name" value="Pyrv/PenolPyrv_kinase-like_dom"/>
</dbReference>
<evidence type="ECO:0000259" key="13">
    <source>
        <dbReference type="Pfam" id="PF00224"/>
    </source>
</evidence>
<evidence type="ECO:0000256" key="7">
    <source>
        <dbReference type="ARBA" id="ARBA00022777"/>
    </source>
</evidence>
<dbReference type="GO" id="GO:0000287">
    <property type="term" value="F:magnesium ion binding"/>
    <property type="evidence" value="ECO:0007669"/>
    <property type="project" value="InterPro"/>
</dbReference>
<evidence type="ECO:0000256" key="8">
    <source>
        <dbReference type="ARBA" id="ARBA00022840"/>
    </source>
</evidence>
<keyword evidence="10 12" id="KW-0324">Glycolysis</keyword>
<comment type="catalytic activity">
    <reaction evidence="12">
        <text>pyruvate + ATP = phosphoenolpyruvate + ADP + H(+)</text>
        <dbReference type="Rhea" id="RHEA:18157"/>
        <dbReference type="ChEBI" id="CHEBI:15361"/>
        <dbReference type="ChEBI" id="CHEBI:15378"/>
        <dbReference type="ChEBI" id="CHEBI:30616"/>
        <dbReference type="ChEBI" id="CHEBI:58702"/>
        <dbReference type="ChEBI" id="CHEBI:456216"/>
        <dbReference type="EC" id="2.7.1.40"/>
    </reaction>
</comment>
<organism evidence="14">
    <name type="scientific">Ralstonia solanacearum</name>
    <name type="common">Pseudomonas solanacearum</name>
    <dbReference type="NCBI Taxonomy" id="305"/>
    <lineage>
        <taxon>Bacteria</taxon>
        <taxon>Pseudomonadati</taxon>
        <taxon>Pseudomonadota</taxon>
        <taxon>Betaproteobacteria</taxon>
        <taxon>Burkholderiales</taxon>
        <taxon>Burkholderiaceae</taxon>
        <taxon>Ralstonia</taxon>
        <taxon>Ralstonia solanacearum species complex</taxon>
    </lineage>
</organism>